<dbReference type="Proteomes" id="UP000322362">
    <property type="component" value="Unassembled WGS sequence"/>
</dbReference>
<evidence type="ECO:0000313" key="3">
    <source>
        <dbReference type="EMBL" id="TYR35714.1"/>
    </source>
</evidence>
<proteinExistence type="predicted"/>
<dbReference type="EMBL" id="VTAV01000007">
    <property type="protein sequence ID" value="TYR35714.1"/>
    <property type="molecule type" value="Genomic_DNA"/>
</dbReference>
<dbReference type="InterPro" id="IPR050272">
    <property type="entry name" value="Isochorismatase-like_hydrls"/>
</dbReference>
<dbReference type="InterPro" id="IPR036380">
    <property type="entry name" value="Isochorismatase-like_sf"/>
</dbReference>
<reference evidence="3 4" key="1">
    <citation type="submission" date="2019-08" db="EMBL/GenBank/DDBJ databases">
        <title>Phlebobacter frassis gen. nov. sp. nov., a new member of family Sphingobacteriaceae isolated from sand fly rearing media.</title>
        <authorList>
            <person name="Kakumanu M.L."/>
            <person name="Marayati B.F."/>
            <person name="Wada-Katsumata A."/>
            <person name="Wasserberg G."/>
            <person name="Schal C."/>
            <person name="Apperson C.S."/>
            <person name="Ponnusamy L."/>
        </authorList>
    </citation>
    <scope>NUCLEOTIDE SEQUENCE [LARGE SCALE GENOMIC DNA]</scope>
    <source>
        <strain evidence="3 4">SSI9</strain>
    </source>
</reference>
<dbReference type="SUPFAM" id="SSF52499">
    <property type="entry name" value="Isochorismatase-like hydrolases"/>
    <property type="match status" value="1"/>
</dbReference>
<organism evidence="3 4">
    <name type="scientific">Sphingobacterium phlebotomi</name>
    <dbReference type="NCBI Taxonomy" id="2605433"/>
    <lineage>
        <taxon>Bacteria</taxon>
        <taxon>Pseudomonadati</taxon>
        <taxon>Bacteroidota</taxon>
        <taxon>Sphingobacteriia</taxon>
        <taxon>Sphingobacteriales</taxon>
        <taxon>Sphingobacteriaceae</taxon>
        <taxon>Sphingobacterium</taxon>
    </lineage>
</organism>
<accession>A0A5D4H5E0</accession>
<dbReference type="PANTHER" id="PTHR43540">
    <property type="entry name" value="PEROXYUREIDOACRYLATE/UREIDOACRYLATE AMIDOHYDROLASE-RELATED"/>
    <property type="match status" value="1"/>
</dbReference>
<dbReference type="GO" id="GO:0016787">
    <property type="term" value="F:hydrolase activity"/>
    <property type="evidence" value="ECO:0007669"/>
    <property type="project" value="UniProtKB-KW"/>
</dbReference>
<dbReference type="CDD" id="cd01014">
    <property type="entry name" value="nicotinamidase_related"/>
    <property type="match status" value="1"/>
</dbReference>
<dbReference type="RefSeq" id="WP_148919381.1">
    <property type="nucleotide sequence ID" value="NZ_VTAV01000007.1"/>
</dbReference>
<gene>
    <name evidence="3" type="ORF">FXV77_11505</name>
</gene>
<comment type="caution">
    <text evidence="3">The sequence shown here is derived from an EMBL/GenBank/DDBJ whole genome shotgun (WGS) entry which is preliminary data.</text>
</comment>
<feature type="domain" description="Isochorismatase-like" evidence="2">
    <location>
        <begin position="3"/>
        <end position="141"/>
    </location>
</feature>
<dbReference type="AlphaFoldDB" id="A0A5D4H5E0"/>
<keyword evidence="4" id="KW-1185">Reference proteome</keyword>
<dbReference type="Gene3D" id="3.40.50.850">
    <property type="entry name" value="Isochorismatase-like"/>
    <property type="match status" value="1"/>
</dbReference>
<sequence>MKALLIIDMQIGSFRPYTLRHDTLGVIDRINTLSNYFRTNNDKVIFIQHDGTKENSFLPDTEDWEVLPELTKHSNDIIISKTANDAFYNTDLQALLTKCSVTELFVTGCATDFCVDSTIKSAVSKDYHITVIEDGHTTADRPHLNAPTVIQYYNWLWADMTPTSSKIQVIKTDDLLKANVDKA</sequence>
<evidence type="ECO:0000313" key="4">
    <source>
        <dbReference type="Proteomes" id="UP000322362"/>
    </source>
</evidence>
<dbReference type="InterPro" id="IPR000868">
    <property type="entry name" value="Isochorismatase-like_dom"/>
</dbReference>
<protein>
    <submittedName>
        <fullName evidence="3">Cysteine hydrolase</fullName>
    </submittedName>
</protein>
<dbReference type="Pfam" id="PF00857">
    <property type="entry name" value="Isochorismatase"/>
    <property type="match status" value="1"/>
</dbReference>
<name>A0A5D4H5E0_9SPHI</name>
<keyword evidence="1 3" id="KW-0378">Hydrolase</keyword>
<evidence type="ECO:0000259" key="2">
    <source>
        <dbReference type="Pfam" id="PF00857"/>
    </source>
</evidence>
<evidence type="ECO:0000256" key="1">
    <source>
        <dbReference type="ARBA" id="ARBA00022801"/>
    </source>
</evidence>